<feature type="compositionally biased region" description="Acidic residues" evidence="1">
    <location>
        <begin position="7"/>
        <end position="17"/>
    </location>
</feature>
<comment type="caution">
    <text evidence="2">The sequence shown here is derived from an EMBL/GenBank/DDBJ whole genome shotgun (WGS) entry which is preliminary data.</text>
</comment>
<gene>
    <name evidence="2" type="ORF">AB1Y20_003674</name>
</gene>
<reference evidence="2 3" key="1">
    <citation type="journal article" date="2024" name="Science">
        <title>Giant polyketide synthase enzymes in the biosynthesis of giant marine polyether toxins.</title>
        <authorList>
            <person name="Fallon T.R."/>
            <person name="Shende V.V."/>
            <person name="Wierzbicki I.H."/>
            <person name="Pendleton A.L."/>
            <person name="Watervoot N.F."/>
            <person name="Auber R.P."/>
            <person name="Gonzalez D.J."/>
            <person name="Wisecaver J.H."/>
            <person name="Moore B.S."/>
        </authorList>
    </citation>
    <scope>NUCLEOTIDE SEQUENCE [LARGE SCALE GENOMIC DNA]</scope>
    <source>
        <strain evidence="2 3">12B1</strain>
    </source>
</reference>
<evidence type="ECO:0000313" key="2">
    <source>
        <dbReference type="EMBL" id="KAL1514580.1"/>
    </source>
</evidence>
<protein>
    <recommendedName>
        <fullName evidence="4">RNA helicase</fullName>
    </recommendedName>
</protein>
<dbReference type="AlphaFoldDB" id="A0AB34J796"/>
<evidence type="ECO:0008006" key="4">
    <source>
        <dbReference type="Google" id="ProtNLM"/>
    </source>
</evidence>
<name>A0AB34J796_PRYPA</name>
<sequence length="113" mass="12172">MVYAEMPGEEAEVDDEQQYGGERAAAEGRTNGGTRIRVMQAFRSAAVSETILRDAGSSAYLARKHFRVANTGFATAATAAASAHSKVKPEPTEEDKIFHTVLSKKAMEDITHA</sequence>
<feature type="region of interest" description="Disordered" evidence="1">
    <location>
        <begin position="1"/>
        <end position="32"/>
    </location>
</feature>
<accession>A0AB34J796</accession>
<proteinExistence type="predicted"/>
<keyword evidence="3" id="KW-1185">Reference proteome</keyword>
<organism evidence="2 3">
    <name type="scientific">Prymnesium parvum</name>
    <name type="common">Toxic golden alga</name>
    <dbReference type="NCBI Taxonomy" id="97485"/>
    <lineage>
        <taxon>Eukaryota</taxon>
        <taxon>Haptista</taxon>
        <taxon>Haptophyta</taxon>
        <taxon>Prymnesiophyceae</taxon>
        <taxon>Prymnesiales</taxon>
        <taxon>Prymnesiaceae</taxon>
        <taxon>Prymnesium</taxon>
    </lineage>
</organism>
<dbReference type="Proteomes" id="UP001515480">
    <property type="component" value="Unassembled WGS sequence"/>
</dbReference>
<evidence type="ECO:0000256" key="1">
    <source>
        <dbReference type="SAM" id="MobiDB-lite"/>
    </source>
</evidence>
<evidence type="ECO:0000313" key="3">
    <source>
        <dbReference type="Proteomes" id="UP001515480"/>
    </source>
</evidence>
<dbReference type="EMBL" id="JBGBPQ010000012">
    <property type="protein sequence ID" value="KAL1514580.1"/>
    <property type="molecule type" value="Genomic_DNA"/>
</dbReference>